<organism evidence="1 2">
    <name type="scientific">Leptotrichia wadei (strain F0279)</name>
    <dbReference type="NCBI Taxonomy" id="888055"/>
    <lineage>
        <taxon>Bacteria</taxon>
        <taxon>Fusobacteriati</taxon>
        <taxon>Fusobacteriota</taxon>
        <taxon>Fusobacteriia</taxon>
        <taxon>Fusobacteriales</taxon>
        <taxon>Leptotrichiaceae</taxon>
        <taxon>Leptotrichia</taxon>
    </lineage>
</organism>
<sequence length="49" mass="5859">MILLNKLRLLVHHIQQEQVLEMFQKVNLKIVKLTKKIVISEQIYGDLQM</sequence>
<comment type="caution">
    <text evidence="1">The sequence shown here is derived from an EMBL/GenBank/DDBJ whole genome shotgun (WGS) entry which is preliminary data.</text>
</comment>
<dbReference type="EMBL" id="AWVM01000033">
    <property type="protein sequence ID" value="ERK52845.1"/>
    <property type="molecule type" value="Genomic_DNA"/>
</dbReference>
<reference evidence="1 2" key="1">
    <citation type="submission" date="2013-06" db="EMBL/GenBank/DDBJ databases">
        <authorList>
            <person name="Weinstock G."/>
            <person name="Sodergren E."/>
            <person name="Lobos E.A."/>
            <person name="Fulton L."/>
            <person name="Fulton R."/>
            <person name="Courtney L."/>
            <person name="Fronick C."/>
            <person name="O'Laughlin M."/>
            <person name="Godfrey J."/>
            <person name="Wilson R.M."/>
            <person name="Miner T."/>
            <person name="Farmer C."/>
            <person name="Delehaunty K."/>
            <person name="Cordes M."/>
            <person name="Minx P."/>
            <person name="Tomlinson C."/>
            <person name="Chen J."/>
            <person name="Wollam A."/>
            <person name="Pepin K.H."/>
            <person name="Bhonagiri V."/>
            <person name="Zhang X."/>
            <person name="Warren W."/>
            <person name="Mitreva M."/>
            <person name="Mardis E.R."/>
            <person name="Wilson R.K."/>
        </authorList>
    </citation>
    <scope>NUCLEOTIDE SEQUENCE [LARGE SCALE GENOMIC DNA]</scope>
    <source>
        <strain evidence="1 2">F0279</strain>
    </source>
</reference>
<name>U2PQP6_LEPWF</name>
<gene>
    <name evidence="1" type="ORF">HMPREF9015_00713</name>
</gene>
<protein>
    <submittedName>
        <fullName evidence="1">Uncharacterized protein</fullName>
    </submittedName>
</protein>
<evidence type="ECO:0000313" key="1">
    <source>
        <dbReference type="EMBL" id="ERK52845.1"/>
    </source>
</evidence>
<dbReference type="AlphaFoldDB" id="U2PQP6"/>
<dbReference type="HOGENOM" id="CLU_3137295_0_0_0"/>
<proteinExistence type="predicted"/>
<evidence type="ECO:0000313" key="2">
    <source>
        <dbReference type="Proteomes" id="UP000016626"/>
    </source>
</evidence>
<accession>U2PQP6</accession>
<dbReference type="Proteomes" id="UP000016626">
    <property type="component" value="Unassembled WGS sequence"/>
</dbReference>